<name>A0A7M7J334_NASVI</name>
<evidence type="ECO:0000313" key="2">
    <source>
        <dbReference type="EnsemblMetazoa" id="XP_016840220"/>
    </source>
</evidence>
<dbReference type="KEGG" id="nvi:107980963"/>
<organism evidence="2 3">
    <name type="scientific">Nasonia vitripennis</name>
    <name type="common">Parasitic wasp</name>
    <dbReference type="NCBI Taxonomy" id="7425"/>
    <lineage>
        <taxon>Eukaryota</taxon>
        <taxon>Metazoa</taxon>
        <taxon>Ecdysozoa</taxon>
        <taxon>Arthropoda</taxon>
        <taxon>Hexapoda</taxon>
        <taxon>Insecta</taxon>
        <taxon>Pterygota</taxon>
        <taxon>Neoptera</taxon>
        <taxon>Endopterygota</taxon>
        <taxon>Hymenoptera</taxon>
        <taxon>Apocrita</taxon>
        <taxon>Proctotrupomorpha</taxon>
        <taxon>Chalcidoidea</taxon>
        <taxon>Pteromalidae</taxon>
        <taxon>Pteromalinae</taxon>
        <taxon>Nasonia</taxon>
    </lineage>
</organism>
<feature type="region of interest" description="Disordered" evidence="1">
    <location>
        <begin position="1"/>
        <end position="60"/>
    </location>
</feature>
<keyword evidence="3" id="KW-1185">Reference proteome</keyword>
<dbReference type="EnsemblMetazoa" id="XM_016984731">
    <property type="protein sequence ID" value="XP_016840220"/>
    <property type="gene ID" value="LOC107980963"/>
</dbReference>
<feature type="compositionally biased region" description="Basic residues" evidence="1">
    <location>
        <begin position="133"/>
        <end position="153"/>
    </location>
</feature>
<evidence type="ECO:0000256" key="1">
    <source>
        <dbReference type="SAM" id="MobiDB-lite"/>
    </source>
</evidence>
<reference evidence="2" key="1">
    <citation type="submission" date="2021-01" db="UniProtKB">
        <authorList>
            <consortium name="EnsemblMetazoa"/>
        </authorList>
    </citation>
    <scope>IDENTIFICATION</scope>
</reference>
<dbReference type="GeneID" id="107980963"/>
<evidence type="ECO:0000313" key="3">
    <source>
        <dbReference type="Proteomes" id="UP000002358"/>
    </source>
</evidence>
<feature type="region of interest" description="Disordered" evidence="1">
    <location>
        <begin position="122"/>
        <end position="197"/>
    </location>
</feature>
<sequence>MRRGRRHHRKAGSVLREANVTRDAIGSAWPERKYEAEASASPSRSQNRVCREREGRMRGRAKGRLRPTQFVIVGSVYRESWQREDAVRPSAALGRTFSARQQAEEWGNPSHAQNTKRRWDFASEQKETQQRCRISRNLKLRRRRAHEPRRTSRSWRQLRGVSDTDNTHDSPCWSGSSSSSRAINASIPGSADETPEL</sequence>
<dbReference type="InParanoid" id="A0A7M7J334"/>
<protein>
    <submittedName>
        <fullName evidence="2">Uncharacterized protein</fullName>
    </submittedName>
</protein>
<proteinExistence type="predicted"/>
<dbReference type="RefSeq" id="XP_016840220.1">
    <property type="nucleotide sequence ID" value="XM_016984731.2"/>
</dbReference>
<dbReference type="Proteomes" id="UP000002358">
    <property type="component" value="Chromosome 3"/>
</dbReference>
<dbReference type="AlphaFoldDB" id="A0A7M7J334"/>
<feature type="compositionally biased region" description="Basic residues" evidence="1">
    <location>
        <begin position="1"/>
        <end position="11"/>
    </location>
</feature>
<accession>A0A7M7J334</accession>